<feature type="compositionally biased region" description="Low complexity" evidence="1">
    <location>
        <begin position="270"/>
        <end position="281"/>
    </location>
</feature>
<protein>
    <submittedName>
        <fullName evidence="2">Uncharacterized protein</fullName>
    </submittedName>
</protein>
<evidence type="ECO:0000256" key="1">
    <source>
        <dbReference type="SAM" id="MobiDB-lite"/>
    </source>
</evidence>
<comment type="caution">
    <text evidence="2">The sequence shown here is derived from an EMBL/GenBank/DDBJ whole genome shotgun (WGS) entry which is preliminary data.</text>
</comment>
<organism evidence="2 3">
    <name type="scientific">Zhongshania marina</name>
    <dbReference type="NCBI Taxonomy" id="2304603"/>
    <lineage>
        <taxon>Bacteria</taxon>
        <taxon>Pseudomonadati</taxon>
        <taxon>Pseudomonadota</taxon>
        <taxon>Gammaproteobacteria</taxon>
        <taxon>Cellvibrionales</taxon>
        <taxon>Spongiibacteraceae</taxon>
        <taxon>Zhongshania</taxon>
    </lineage>
</organism>
<proteinExistence type="predicted"/>
<accession>A0A2S4HBF5</accession>
<dbReference type="Proteomes" id="UP000237222">
    <property type="component" value="Unassembled WGS sequence"/>
</dbReference>
<gene>
    <name evidence="2" type="ORF">C0068_18880</name>
</gene>
<dbReference type="AlphaFoldDB" id="A0A2S4HBF5"/>
<evidence type="ECO:0000313" key="2">
    <source>
        <dbReference type="EMBL" id="POP51051.1"/>
    </source>
</evidence>
<reference evidence="2" key="1">
    <citation type="submission" date="2018-01" db="EMBL/GenBank/DDBJ databases">
        <authorList>
            <person name="Yu X.-D."/>
        </authorList>
    </citation>
    <scope>NUCLEOTIDE SEQUENCE</scope>
    <source>
        <strain evidence="2">ZX-21</strain>
    </source>
</reference>
<sequence>MELEFNMNMFNSKLLVAGLLSASVMVGCGSDSSADKDSPTVTNGSLTAALGALSGATCDITNAAGSTLETVTTGADGSVSITIETVGSDFPLIVSCTDGTYFDEANPDDPAKTNESVIKSIVPDLATFNNVGGNVAVTTLTDLAVELYNSLPAGDKTVETALASLDEIVRVLAPELGTGGGGVNLLAAPTPVTAGDTVVPNTPAGVYASYLAGLAQVAKDKGISPAELGALLAEDVANGDPIDADTVSDLGSSAASFAADKGFTVTGTTGDGGAAVKPTPTGTGGTATGG</sequence>
<evidence type="ECO:0000313" key="3">
    <source>
        <dbReference type="Proteomes" id="UP000237222"/>
    </source>
</evidence>
<dbReference type="EMBL" id="PQGG01000044">
    <property type="protein sequence ID" value="POP51051.1"/>
    <property type="molecule type" value="Genomic_DNA"/>
</dbReference>
<name>A0A2S4HBF5_9GAMM</name>
<feature type="region of interest" description="Disordered" evidence="1">
    <location>
        <begin position="270"/>
        <end position="290"/>
    </location>
</feature>